<dbReference type="VEuPathDB" id="AmoebaDB:NAEGRDRAFT_68011"/>
<keyword evidence="2" id="KW-1185">Reference proteome</keyword>
<dbReference type="GeneID" id="8848001"/>
<name>D2VGK5_NAEGR</name>
<protein>
    <submittedName>
        <fullName evidence="1">Predicted protein</fullName>
    </submittedName>
</protein>
<evidence type="ECO:0000313" key="2">
    <source>
        <dbReference type="Proteomes" id="UP000006671"/>
    </source>
</evidence>
<sequence length="405" mass="48435">MSPHYGQVVIVLDSTPINKLSTNFINLNHTMNKTREECLQKLNEYWKYLVAIHGPKMMKRKFVFELYNSIPTKEIKKQFLLEYLVKDYHFPFIHSFMEDEDFMLQAIRKKKEMLLFHCGLWKKKSFALNVVKYSKDALKKVECIDLDIISSALESKPKSLQFCKTDIRNDKGMVLKSLGKTYGNIIFIGETLLDDVDILRKCLSKSNTFKSLKNTLSVIEMMKEIVKRYPLSMLRFYKWLKDEIEFEIKEYDTIMINGKLYKYRIEMLRYVEDVQMARKFIRFSGKNYDYFNEIVREDVETFKLAMSTDCQNVVNIPETIGQNKELINWLYENDCSNRIIDHIISNRPNDDELTNHLLKKYVSDVLEKKRPFDIPHYLHNHKNLFRKAIKIQFCYFHLVDNFLRK</sequence>
<accession>D2VGK5</accession>
<dbReference type="KEGG" id="ngr:NAEGRDRAFT_68011"/>
<reference evidence="1 2" key="1">
    <citation type="journal article" date="2010" name="Cell">
        <title>The genome of Naegleria gruberi illuminates early eukaryotic versatility.</title>
        <authorList>
            <person name="Fritz-Laylin L.K."/>
            <person name="Prochnik S.E."/>
            <person name="Ginger M.L."/>
            <person name="Dacks J.B."/>
            <person name="Carpenter M.L."/>
            <person name="Field M.C."/>
            <person name="Kuo A."/>
            <person name="Paredez A."/>
            <person name="Chapman J."/>
            <person name="Pham J."/>
            <person name="Shu S."/>
            <person name="Neupane R."/>
            <person name="Cipriano M."/>
            <person name="Mancuso J."/>
            <person name="Tu H."/>
            <person name="Salamov A."/>
            <person name="Lindquist E."/>
            <person name="Shapiro H."/>
            <person name="Lucas S."/>
            <person name="Grigoriev I.V."/>
            <person name="Cande W.Z."/>
            <person name="Fulton C."/>
            <person name="Rokhsar D.S."/>
            <person name="Dawson S.C."/>
        </authorList>
    </citation>
    <scope>NUCLEOTIDE SEQUENCE [LARGE SCALE GENOMIC DNA]</scope>
    <source>
        <strain evidence="1 2">NEG-M</strain>
    </source>
</reference>
<gene>
    <name evidence="1" type="ORF">NAEGRDRAFT_68011</name>
</gene>
<evidence type="ECO:0000313" key="1">
    <source>
        <dbReference type="EMBL" id="EFC44081.1"/>
    </source>
</evidence>
<dbReference type="EMBL" id="GG738870">
    <property type="protein sequence ID" value="EFC44081.1"/>
    <property type="molecule type" value="Genomic_DNA"/>
</dbReference>
<organism evidence="2">
    <name type="scientific">Naegleria gruberi</name>
    <name type="common">Amoeba</name>
    <dbReference type="NCBI Taxonomy" id="5762"/>
    <lineage>
        <taxon>Eukaryota</taxon>
        <taxon>Discoba</taxon>
        <taxon>Heterolobosea</taxon>
        <taxon>Tetramitia</taxon>
        <taxon>Eutetramitia</taxon>
        <taxon>Vahlkampfiidae</taxon>
        <taxon>Naegleria</taxon>
    </lineage>
</organism>
<dbReference type="InParanoid" id="D2VGK5"/>
<dbReference type="Proteomes" id="UP000006671">
    <property type="component" value="Unassembled WGS sequence"/>
</dbReference>
<dbReference type="RefSeq" id="XP_002676825.1">
    <property type="nucleotide sequence ID" value="XM_002676779.1"/>
</dbReference>
<proteinExistence type="predicted"/>
<dbReference type="AlphaFoldDB" id="D2VGK5"/>